<sequence length="721" mass="79870">MMRPIRSGPRLATFVVRTSYPFPPMRHLLLFLILLLSAPVSAQPTPPDTRMLLPVPVQANWGKSRFAVKSDFTWQVFTPTQTPETQAADSAVTEAVERLVLPTLLPGKAGTPSRRRASPLPTAALVLQYGRPGNLLTVGDDESYTLRVTPMGVALNANTHLGILRGLATLRQLAQPTKQGLSVLPEVDVVDTPRFPWRGLLIDAARHFMPVAVVKRNLDGMWATKLNVLHWHLSDDQGFRVESKLFPRLHQVGGQGQFYTQRQIREVVRYAGRRGIRVIPELDMPGHATAWLAAYPRLASNDSVYGVSTRWGVLNIAMDPTRETTYSFVDSLLSEVTPLFPDPYFHIGGDENDGRQWRRNPRIVAYMKQNGFVTDKGLPDKHALQAYYNQRVLAMLVRYKKQLVGWDEILGPGLPTSAVIQSWRGKKGLYDAAKAGHQALLSNGYYIDLNLSAASHYSPDPLPQDAPLTPEQQKLILGGEATMWAEFADSVIVDSRIWPRAAAVAERLWSAGTVRNVPDMYRRLALFSPQLETLGLQHRKAPAQLLRQLAGSPAAVPPLRTLAEVLEPVKEYKRHFQGFKYTTQTPLNRLVDAAPAESDVARTFGQLVDSVLVPANGRSAAAFQRHLKTLRAQLQLWKNNDALVQPTLQQNPLLKEYAPLSTNLKTAAALALERLTLLEKGQVPPPATPAAALKQLEALKAPAGQAELAVLPHLRRLVEAK</sequence>
<dbReference type="InterPro" id="IPR029018">
    <property type="entry name" value="Hex-like_dom2"/>
</dbReference>
<evidence type="ECO:0000313" key="9">
    <source>
        <dbReference type="EMBL" id="RSK24331.1"/>
    </source>
</evidence>
<dbReference type="Pfam" id="PF14845">
    <property type="entry name" value="Glycohydro_20b2"/>
    <property type="match status" value="1"/>
</dbReference>
<dbReference type="InterPro" id="IPR025705">
    <property type="entry name" value="Beta_hexosaminidase_sua/sub"/>
</dbReference>
<dbReference type="GO" id="GO:0004563">
    <property type="term" value="F:beta-N-acetylhexosaminidase activity"/>
    <property type="evidence" value="ECO:0007669"/>
    <property type="project" value="InterPro"/>
</dbReference>
<dbReference type="Proteomes" id="UP000280066">
    <property type="component" value="Unassembled WGS sequence"/>
</dbReference>
<keyword evidence="10" id="KW-1185">Reference proteome</keyword>
<feature type="signal peptide" evidence="6">
    <location>
        <begin position="1"/>
        <end position="42"/>
    </location>
</feature>
<accession>A0A428IYS4</accession>
<dbReference type="SUPFAM" id="SSF51445">
    <property type="entry name" value="(Trans)glycosidases"/>
    <property type="match status" value="1"/>
</dbReference>
<dbReference type="InterPro" id="IPR015883">
    <property type="entry name" value="Glyco_hydro_20_cat"/>
</dbReference>
<comment type="similarity">
    <text evidence="1">Belongs to the glycosyl hydrolase 20 family.</text>
</comment>
<keyword evidence="4" id="KW-0326">Glycosidase</keyword>
<dbReference type="GO" id="GO:0016020">
    <property type="term" value="C:membrane"/>
    <property type="evidence" value="ECO:0007669"/>
    <property type="project" value="TreeGrafter"/>
</dbReference>
<organism evidence="9 10">
    <name type="scientific">Hymenobacter metallilatus</name>
    <dbReference type="NCBI Taxonomy" id="2493666"/>
    <lineage>
        <taxon>Bacteria</taxon>
        <taxon>Pseudomonadati</taxon>
        <taxon>Bacteroidota</taxon>
        <taxon>Cytophagia</taxon>
        <taxon>Cytophagales</taxon>
        <taxon>Hymenobacteraceae</taxon>
        <taxon>Hymenobacter</taxon>
    </lineage>
</organism>
<dbReference type="PANTHER" id="PTHR22600:SF21">
    <property type="entry name" value="BETA-HEXOSAMINIDASE A"/>
    <property type="match status" value="1"/>
</dbReference>
<dbReference type="InterPro" id="IPR017853">
    <property type="entry name" value="GH"/>
</dbReference>
<keyword evidence="2" id="KW-0378">Hydrolase</keyword>
<reference evidence="9 10" key="1">
    <citation type="submission" date="2018-12" db="EMBL/GenBank/DDBJ databases">
        <authorList>
            <person name="Feng G."/>
            <person name="Zhu H."/>
        </authorList>
    </citation>
    <scope>NUCLEOTIDE SEQUENCE [LARGE SCALE GENOMIC DNA]</scope>
    <source>
        <strain evidence="9 10">9PBR-2</strain>
    </source>
</reference>
<proteinExistence type="inferred from homology"/>
<feature type="chain" id="PRO_5019031684" evidence="6">
    <location>
        <begin position="43"/>
        <end position="721"/>
    </location>
</feature>
<dbReference type="GO" id="GO:0030203">
    <property type="term" value="P:glycosaminoglycan metabolic process"/>
    <property type="evidence" value="ECO:0007669"/>
    <property type="project" value="TreeGrafter"/>
</dbReference>
<dbReference type="SUPFAM" id="SSF55545">
    <property type="entry name" value="beta-N-acetylhexosaminidase-like domain"/>
    <property type="match status" value="1"/>
</dbReference>
<evidence type="ECO:0000256" key="5">
    <source>
        <dbReference type="PIRSR" id="PIRSR625705-1"/>
    </source>
</evidence>
<gene>
    <name evidence="9" type="ORF">EI290_20190</name>
</gene>
<evidence type="ECO:0000256" key="4">
    <source>
        <dbReference type="ARBA" id="ARBA00023295"/>
    </source>
</evidence>
<dbReference type="Gene3D" id="3.30.379.10">
    <property type="entry name" value="Chitobiase/beta-hexosaminidase domain 2-like"/>
    <property type="match status" value="1"/>
</dbReference>
<keyword evidence="3" id="KW-0325">Glycoprotein</keyword>
<dbReference type="PRINTS" id="PR00738">
    <property type="entry name" value="GLHYDRLASE20"/>
</dbReference>
<dbReference type="Gene3D" id="3.20.20.80">
    <property type="entry name" value="Glycosidases"/>
    <property type="match status" value="1"/>
</dbReference>
<name>A0A428IYS4_9BACT</name>
<evidence type="ECO:0000256" key="3">
    <source>
        <dbReference type="ARBA" id="ARBA00023180"/>
    </source>
</evidence>
<evidence type="ECO:0000259" key="8">
    <source>
        <dbReference type="Pfam" id="PF14845"/>
    </source>
</evidence>
<dbReference type="Pfam" id="PF00728">
    <property type="entry name" value="Glyco_hydro_20"/>
    <property type="match status" value="1"/>
</dbReference>
<dbReference type="EMBL" id="RWIS01000017">
    <property type="protein sequence ID" value="RSK24331.1"/>
    <property type="molecule type" value="Genomic_DNA"/>
</dbReference>
<dbReference type="GO" id="GO:0006689">
    <property type="term" value="P:ganglioside catabolic process"/>
    <property type="evidence" value="ECO:0007669"/>
    <property type="project" value="TreeGrafter"/>
</dbReference>
<feature type="domain" description="Glycoside hydrolase family 20 catalytic" evidence="7">
    <location>
        <begin position="195"/>
        <end position="511"/>
    </location>
</feature>
<comment type="caution">
    <text evidence="9">The sequence shown here is derived from an EMBL/GenBank/DDBJ whole genome shotgun (WGS) entry which is preliminary data.</text>
</comment>
<protein>
    <submittedName>
        <fullName evidence="9">Beta-hexosaminidase</fullName>
    </submittedName>
</protein>
<evidence type="ECO:0000256" key="2">
    <source>
        <dbReference type="ARBA" id="ARBA00022801"/>
    </source>
</evidence>
<dbReference type="GO" id="GO:0005764">
    <property type="term" value="C:lysosome"/>
    <property type="evidence" value="ECO:0007669"/>
    <property type="project" value="TreeGrafter"/>
</dbReference>
<dbReference type="AlphaFoldDB" id="A0A428IYS4"/>
<keyword evidence="6" id="KW-0732">Signal</keyword>
<dbReference type="PANTHER" id="PTHR22600">
    <property type="entry name" value="BETA-HEXOSAMINIDASE"/>
    <property type="match status" value="1"/>
</dbReference>
<feature type="domain" description="Beta-hexosaminidase eukaryotic type N-terminal" evidence="8">
    <location>
        <begin position="52"/>
        <end position="173"/>
    </location>
</feature>
<evidence type="ECO:0000256" key="6">
    <source>
        <dbReference type="SAM" id="SignalP"/>
    </source>
</evidence>
<evidence type="ECO:0000256" key="1">
    <source>
        <dbReference type="ARBA" id="ARBA00006285"/>
    </source>
</evidence>
<dbReference type="InterPro" id="IPR029019">
    <property type="entry name" value="HEX_eukaryotic_N"/>
</dbReference>
<evidence type="ECO:0000313" key="10">
    <source>
        <dbReference type="Proteomes" id="UP000280066"/>
    </source>
</evidence>
<dbReference type="OrthoDB" id="9763537at2"/>
<evidence type="ECO:0000259" key="7">
    <source>
        <dbReference type="Pfam" id="PF00728"/>
    </source>
</evidence>
<dbReference type="GO" id="GO:0005975">
    <property type="term" value="P:carbohydrate metabolic process"/>
    <property type="evidence" value="ECO:0007669"/>
    <property type="project" value="InterPro"/>
</dbReference>
<feature type="active site" description="Proton donor" evidence="5">
    <location>
        <position position="351"/>
    </location>
</feature>